<feature type="transmembrane region" description="Helical" evidence="10">
    <location>
        <begin position="82"/>
        <end position="102"/>
    </location>
</feature>
<evidence type="ECO:0000256" key="6">
    <source>
        <dbReference type="ARBA" id="ARBA00022692"/>
    </source>
</evidence>
<keyword evidence="6 10" id="KW-0812">Transmembrane</keyword>
<dbReference type="PANTHER" id="PTHR12002">
    <property type="entry name" value="CLAUDIN"/>
    <property type="match status" value="1"/>
</dbReference>
<comment type="subcellular location">
    <subcellularLocation>
        <location evidence="1">Cell junction</location>
        <location evidence="1">Tight junction</location>
    </subcellularLocation>
    <subcellularLocation>
        <location evidence="2">Cell membrane</location>
        <topology evidence="2">Multi-pass membrane protein</topology>
    </subcellularLocation>
</comment>
<evidence type="ECO:0000256" key="5">
    <source>
        <dbReference type="ARBA" id="ARBA00022475"/>
    </source>
</evidence>
<keyword evidence="5" id="KW-1003">Cell membrane</keyword>
<comment type="similarity">
    <text evidence="3">Belongs to the claudin family.</text>
</comment>
<evidence type="ECO:0000256" key="2">
    <source>
        <dbReference type="ARBA" id="ARBA00004651"/>
    </source>
</evidence>
<dbReference type="InterPro" id="IPR006187">
    <property type="entry name" value="Claudin"/>
</dbReference>
<dbReference type="EMBL" id="JAGXEW010000001">
    <property type="protein sequence ID" value="KAK1176227.1"/>
    <property type="molecule type" value="Genomic_DNA"/>
</dbReference>
<keyword evidence="8 10" id="KW-1133">Transmembrane helix</keyword>
<evidence type="ECO:0000256" key="3">
    <source>
        <dbReference type="ARBA" id="ARBA00008295"/>
    </source>
</evidence>
<sequence length="261" mass="28396">MRTPAVMIIGIVLAPCGLVLDLVSTVAPNWREVRNIPGAAQDEVLQQGIWDICQAFDASNTLKCGQTDENYFKEQVINSAKGLMIASLIVTMAGIVVASLGIRCWEETPNLLLAGLGGILIFISGVLCIIPIAWYTSLLNTIKASGSDIRVGYCIVLGYIGSCFMVIGGGALIVCLFQLCFKKKEQLTNSHSNKYYHNNPSSPKSIIKTVDARDFTRPQQPTSLRRPIEVGDFTVPPVKPAPKKTVNITDFSMNKPCDADF</sequence>
<feature type="transmembrane region" description="Helical" evidence="10">
    <location>
        <begin position="155"/>
        <end position="181"/>
    </location>
</feature>
<feature type="transmembrane region" description="Helical" evidence="10">
    <location>
        <begin position="111"/>
        <end position="135"/>
    </location>
</feature>
<keyword evidence="4" id="KW-0796">Tight junction</keyword>
<keyword evidence="9 10" id="KW-0472">Membrane</keyword>
<comment type="caution">
    <text evidence="11">The sequence shown here is derived from an EMBL/GenBank/DDBJ whole genome shotgun (WGS) entry which is preliminary data.</text>
</comment>
<dbReference type="Gene3D" id="1.20.140.150">
    <property type="match status" value="1"/>
</dbReference>
<evidence type="ECO:0000313" key="11">
    <source>
        <dbReference type="EMBL" id="KAK1176227.1"/>
    </source>
</evidence>
<gene>
    <name evidence="11" type="primary">Cldn23</name>
    <name evidence="11" type="ORF">AOXY_G1078</name>
</gene>
<protein>
    <submittedName>
        <fullName evidence="11">Claudin-23-like</fullName>
    </submittedName>
</protein>
<name>A0AAD8GKX2_ACIOX</name>
<dbReference type="GO" id="GO:0005198">
    <property type="term" value="F:structural molecule activity"/>
    <property type="evidence" value="ECO:0007669"/>
    <property type="project" value="InterPro"/>
</dbReference>
<dbReference type="GO" id="GO:0005886">
    <property type="term" value="C:plasma membrane"/>
    <property type="evidence" value="ECO:0007669"/>
    <property type="project" value="UniProtKB-SubCell"/>
</dbReference>
<organism evidence="11 12">
    <name type="scientific">Acipenser oxyrinchus oxyrinchus</name>
    <dbReference type="NCBI Taxonomy" id="40147"/>
    <lineage>
        <taxon>Eukaryota</taxon>
        <taxon>Metazoa</taxon>
        <taxon>Chordata</taxon>
        <taxon>Craniata</taxon>
        <taxon>Vertebrata</taxon>
        <taxon>Euteleostomi</taxon>
        <taxon>Actinopterygii</taxon>
        <taxon>Chondrostei</taxon>
        <taxon>Acipenseriformes</taxon>
        <taxon>Acipenseridae</taxon>
        <taxon>Acipenser</taxon>
    </lineage>
</organism>
<keyword evidence="7" id="KW-0965">Cell junction</keyword>
<proteinExistence type="inferred from homology"/>
<accession>A0AAD8GKX2</accession>
<feature type="transmembrane region" description="Helical" evidence="10">
    <location>
        <begin position="7"/>
        <end position="27"/>
    </location>
</feature>
<evidence type="ECO:0000313" key="12">
    <source>
        <dbReference type="Proteomes" id="UP001230051"/>
    </source>
</evidence>
<reference evidence="11" key="1">
    <citation type="submission" date="2022-02" db="EMBL/GenBank/DDBJ databases">
        <title>Atlantic sturgeon de novo genome assembly.</title>
        <authorList>
            <person name="Stock M."/>
            <person name="Klopp C."/>
            <person name="Guiguen Y."/>
            <person name="Cabau C."/>
            <person name="Parinello H."/>
            <person name="Santidrian Yebra-Pimentel E."/>
            <person name="Kuhl H."/>
            <person name="Dirks R.P."/>
            <person name="Guessner J."/>
            <person name="Wuertz S."/>
            <person name="Du K."/>
            <person name="Schartl M."/>
        </authorList>
    </citation>
    <scope>NUCLEOTIDE SEQUENCE</scope>
    <source>
        <strain evidence="11">STURGEONOMICS-FGT-2020</strain>
        <tissue evidence="11">Whole blood</tissue>
    </source>
</reference>
<dbReference type="PRINTS" id="PR01077">
    <property type="entry name" value="CLAUDIN"/>
</dbReference>
<evidence type="ECO:0000256" key="10">
    <source>
        <dbReference type="SAM" id="Phobius"/>
    </source>
</evidence>
<dbReference type="InterPro" id="IPR004031">
    <property type="entry name" value="PMP22/EMP/MP20/Claudin"/>
</dbReference>
<evidence type="ECO:0000256" key="1">
    <source>
        <dbReference type="ARBA" id="ARBA00004435"/>
    </source>
</evidence>
<dbReference type="Proteomes" id="UP001230051">
    <property type="component" value="Unassembled WGS sequence"/>
</dbReference>
<keyword evidence="12" id="KW-1185">Reference proteome</keyword>
<evidence type="ECO:0000256" key="4">
    <source>
        <dbReference type="ARBA" id="ARBA00022427"/>
    </source>
</evidence>
<evidence type="ECO:0000256" key="8">
    <source>
        <dbReference type="ARBA" id="ARBA00022989"/>
    </source>
</evidence>
<dbReference type="GO" id="GO:0005923">
    <property type="term" value="C:bicellular tight junction"/>
    <property type="evidence" value="ECO:0007669"/>
    <property type="project" value="UniProtKB-SubCell"/>
</dbReference>
<evidence type="ECO:0000256" key="7">
    <source>
        <dbReference type="ARBA" id="ARBA00022949"/>
    </source>
</evidence>
<evidence type="ECO:0000256" key="9">
    <source>
        <dbReference type="ARBA" id="ARBA00023136"/>
    </source>
</evidence>
<dbReference type="AlphaFoldDB" id="A0AAD8GKX2"/>
<dbReference type="Pfam" id="PF00822">
    <property type="entry name" value="PMP22_Claudin"/>
    <property type="match status" value="1"/>
</dbReference>